<name>A0ABU1N2N1_9CAUL</name>
<feature type="transmembrane region" description="Helical" evidence="9">
    <location>
        <begin position="145"/>
        <end position="168"/>
    </location>
</feature>
<evidence type="ECO:0000256" key="5">
    <source>
        <dbReference type="ARBA" id="ARBA00022692"/>
    </source>
</evidence>
<dbReference type="PANTHER" id="PTHR30413:SF10">
    <property type="entry name" value="CAPSULE POLYSACCHARIDE EXPORT INNER-MEMBRANE PROTEIN CTRC"/>
    <property type="match status" value="1"/>
</dbReference>
<evidence type="ECO:0000256" key="9">
    <source>
        <dbReference type="SAM" id="Phobius"/>
    </source>
</evidence>
<dbReference type="EMBL" id="JAVDRL010000008">
    <property type="protein sequence ID" value="MDR6532346.1"/>
    <property type="molecule type" value="Genomic_DNA"/>
</dbReference>
<evidence type="ECO:0000256" key="2">
    <source>
        <dbReference type="ARBA" id="ARBA00007783"/>
    </source>
</evidence>
<dbReference type="PANTHER" id="PTHR30413">
    <property type="entry name" value="INNER MEMBRANE TRANSPORT PERMEASE"/>
    <property type="match status" value="1"/>
</dbReference>
<feature type="transmembrane region" description="Helical" evidence="9">
    <location>
        <begin position="118"/>
        <end position="139"/>
    </location>
</feature>
<reference evidence="11 12" key="1">
    <citation type="submission" date="2023-07" db="EMBL/GenBank/DDBJ databases">
        <title>Sorghum-associated microbial communities from plants grown in Nebraska, USA.</title>
        <authorList>
            <person name="Schachtman D."/>
        </authorList>
    </citation>
    <scope>NUCLEOTIDE SEQUENCE [LARGE SCALE GENOMIC DNA]</scope>
    <source>
        <strain evidence="11 12">DS2154</strain>
    </source>
</reference>
<evidence type="ECO:0000313" key="11">
    <source>
        <dbReference type="EMBL" id="MDR6532346.1"/>
    </source>
</evidence>
<dbReference type="InterPro" id="IPR013525">
    <property type="entry name" value="ABC2_TM"/>
</dbReference>
<keyword evidence="5 9" id="KW-0812">Transmembrane</keyword>
<evidence type="ECO:0000256" key="4">
    <source>
        <dbReference type="ARBA" id="ARBA00022475"/>
    </source>
</evidence>
<keyword evidence="12" id="KW-1185">Reference proteome</keyword>
<evidence type="ECO:0000256" key="8">
    <source>
        <dbReference type="ARBA" id="ARBA00023136"/>
    </source>
</evidence>
<organism evidence="11 12">
    <name type="scientific">Caulobacter rhizosphaerae</name>
    <dbReference type="NCBI Taxonomy" id="2010972"/>
    <lineage>
        <taxon>Bacteria</taxon>
        <taxon>Pseudomonadati</taxon>
        <taxon>Pseudomonadota</taxon>
        <taxon>Alphaproteobacteria</taxon>
        <taxon>Caulobacterales</taxon>
        <taxon>Caulobacteraceae</taxon>
        <taxon>Caulobacter</taxon>
    </lineage>
</organism>
<keyword evidence="4" id="KW-1003">Cell membrane</keyword>
<evidence type="ECO:0000313" key="12">
    <source>
        <dbReference type="Proteomes" id="UP001262754"/>
    </source>
</evidence>
<protein>
    <submittedName>
        <fullName evidence="11">ABC-type polysaccharide/polyol phosphate export permease</fullName>
    </submittedName>
</protein>
<comment type="caution">
    <text evidence="11">The sequence shown here is derived from an EMBL/GenBank/DDBJ whole genome shotgun (WGS) entry which is preliminary data.</text>
</comment>
<evidence type="ECO:0000259" key="10">
    <source>
        <dbReference type="Pfam" id="PF01061"/>
    </source>
</evidence>
<evidence type="ECO:0000256" key="7">
    <source>
        <dbReference type="ARBA" id="ARBA00023047"/>
    </source>
</evidence>
<keyword evidence="8 9" id="KW-0472">Membrane</keyword>
<feature type="domain" description="ABC-2 type transporter transmembrane" evidence="10">
    <location>
        <begin position="25"/>
        <end position="224"/>
    </location>
</feature>
<gene>
    <name evidence="11" type="ORF">J2800_003102</name>
</gene>
<feature type="transmembrane region" description="Helical" evidence="9">
    <location>
        <begin position="43"/>
        <end position="64"/>
    </location>
</feature>
<dbReference type="Pfam" id="PF01061">
    <property type="entry name" value="ABC2_membrane"/>
    <property type="match status" value="1"/>
</dbReference>
<sequence length="265" mass="29693">MSRASLSSAVSDISSGIGAWRIWTALALTDIKTRYRRSLIGQFWITISMGLTIAALAIVYSQIFRISLSVYVPLITVSFICWGLLASFVNDSAMAFLDAEGYIRTSTLPKATFVYRMIARNTVVFAHNLILIPIVMLIFRMVPDWHVLLFVPAFLLTLLNGIWIALILGPISARFRDMPLMVSSLTQIAFFVSPVMWERKQLSAQGQLLVNANPFAIFLELLREPLLGRAPSAYHWAFAIGLTLVGWAAAILLYSRLRARIAFYL</sequence>
<accession>A0ABU1N2N1</accession>
<dbReference type="Proteomes" id="UP001262754">
    <property type="component" value="Unassembled WGS sequence"/>
</dbReference>
<keyword evidence="7" id="KW-0762">Sugar transport</keyword>
<proteinExistence type="inferred from homology"/>
<keyword evidence="6 9" id="KW-1133">Transmembrane helix</keyword>
<keyword evidence="3" id="KW-0813">Transport</keyword>
<keyword evidence="7" id="KW-0625">Polysaccharide transport</keyword>
<comment type="subcellular location">
    <subcellularLocation>
        <location evidence="1">Cell membrane</location>
        <topology evidence="1">Multi-pass membrane protein</topology>
    </subcellularLocation>
</comment>
<feature type="transmembrane region" description="Helical" evidence="9">
    <location>
        <begin position="70"/>
        <end position="97"/>
    </location>
</feature>
<evidence type="ECO:0000256" key="6">
    <source>
        <dbReference type="ARBA" id="ARBA00022989"/>
    </source>
</evidence>
<dbReference type="RefSeq" id="WP_163233500.1">
    <property type="nucleotide sequence ID" value="NZ_BMLD01000004.1"/>
</dbReference>
<evidence type="ECO:0000256" key="1">
    <source>
        <dbReference type="ARBA" id="ARBA00004651"/>
    </source>
</evidence>
<evidence type="ECO:0000256" key="3">
    <source>
        <dbReference type="ARBA" id="ARBA00022448"/>
    </source>
</evidence>
<feature type="transmembrane region" description="Helical" evidence="9">
    <location>
        <begin position="233"/>
        <end position="254"/>
    </location>
</feature>
<comment type="similarity">
    <text evidence="2">Belongs to the ABC-2 integral membrane protein family.</text>
</comment>